<accession>A0A6J7FMN9</accession>
<organism evidence="2">
    <name type="scientific">freshwater metagenome</name>
    <dbReference type="NCBI Taxonomy" id="449393"/>
    <lineage>
        <taxon>unclassified sequences</taxon>
        <taxon>metagenomes</taxon>
        <taxon>ecological metagenomes</taxon>
    </lineage>
</organism>
<evidence type="ECO:0000313" key="2">
    <source>
        <dbReference type="EMBL" id="CAB4894934.1"/>
    </source>
</evidence>
<protein>
    <submittedName>
        <fullName evidence="2">Unannotated protein</fullName>
    </submittedName>
</protein>
<gene>
    <name evidence="2" type="ORF">UFOPK3564_00243</name>
</gene>
<feature type="compositionally biased region" description="Low complexity" evidence="1">
    <location>
        <begin position="182"/>
        <end position="202"/>
    </location>
</feature>
<dbReference type="EMBL" id="CAFBMK010000007">
    <property type="protein sequence ID" value="CAB4894934.1"/>
    <property type="molecule type" value="Genomic_DNA"/>
</dbReference>
<proteinExistence type="predicted"/>
<dbReference type="AlphaFoldDB" id="A0A6J7FMN9"/>
<evidence type="ECO:0000256" key="1">
    <source>
        <dbReference type="SAM" id="MobiDB-lite"/>
    </source>
</evidence>
<reference evidence="2" key="1">
    <citation type="submission" date="2020-05" db="EMBL/GenBank/DDBJ databases">
        <authorList>
            <person name="Chiriac C."/>
            <person name="Salcher M."/>
            <person name="Ghai R."/>
            <person name="Kavagutti S V."/>
        </authorList>
    </citation>
    <scope>NUCLEOTIDE SEQUENCE</scope>
</reference>
<feature type="region of interest" description="Disordered" evidence="1">
    <location>
        <begin position="574"/>
        <end position="598"/>
    </location>
</feature>
<feature type="region of interest" description="Disordered" evidence="1">
    <location>
        <begin position="178"/>
        <end position="215"/>
    </location>
</feature>
<feature type="compositionally biased region" description="Low complexity" evidence="1">
    <location>
        <begin position="520"/>
        <end position="530"/>
    </location>
</feature>
<feature type="region of interest" description="Disordered" evidence="1">
    <location>
        <begin position="507"/>
        <end position="546"/>
    </location>
</feature>
<feature type="compositionally biased region" description="Low complexity" evidence="1">
    <location>
        <begin position="574"/>
        <end position="586"/>
    </location>
</feature>
<name>A0A6J7FMN9_9ZZZZ</name>
<sequence>MASKVKNRAVVAKSVPRSLQPGPWIRPRSDTGVTAAALNKVVLVGSYASADITDRVTSAPITATRTGAAVLTLEVSDPERTLVSAGRLFDREDDLLLDDNIDVEVGGIWWRLMGLQPSDTGWTIALEDRLGAWLRRNTRPMRAVRGRVNRAAFIWRMYDRTGGGSDLFVPELFDAQREAKSSRPTTSTDSSATSSAARSTGRGWPASKRPTVKGVRADDTQIRAIVDILTECARLNCSRRVTIATIMCATQESVMRPLNHGDTAGPDSRGFFQQRAPWGPESVRRTATGSCRMFLTGGRGGQAGWKQKHGSLRNGAGNLDRMITAVQVSVGGYYRWEDEATKTVDAWLKAGGQGGASESSSRSTTTSETREIAYEFELGQDGKKEDALTCANRLAGEVGWRHWVFANAGVYASDGELATAAVGLRIRREHPAVLRGPDWKWEVRHTAQEATAEIIADRLPEPGQVATIESEGPGSGRWLISSVTSDLARPIDIGRGRMALRCTVSLARPQSRKLEPANETKTTTTTTSSSAEPGGGQSARGAAGDITTTGGAKGIVDQAARLAARAGGSRVYVGSSFRGGSTTTSGNRSDHASNDSGQAARDIGVRGIDLLYGPPSSSLDAGVAALGRAFGRDYGTGKRKIVDTFQWRGYRVQIIWRTPEYGGHMGHIHVGVRKN</sequence>